<organism evidence="2 3">
    <name type="scientific">Penaeus vannamei</name>
    <name type="common">Whiteleg shrimp</name>
    <name type="synonym">Litopenaeus vannamei</name>
    <dbReference type="NCBI Taxonomy" id="6689"/>
    <lineage>
        <taxon>Eukaryota</taxon>
        <taxon>Metazoa</taxon>
        <taxon>Ecdysozoa</taxon>
        <taxon>Arthropoda</taxon>
        <taxon>Crustacea</taxon>
        <taxon>Multicrustacea</taxon>
        <taxon>Malacostraca</taxon>
        <taxon>Eumalacostraca</taxon>
        <taxon>Eucarida</taxon>
        <taxon>Decapoda</taxon>
        <taxon>Dendrobranchiata</taxon>
        <taxon>Penaeoidea</taxon>
        <taxon>Penaeidae</taxon>
        <taxon>Penaeus</taxon>
    </lineage>
</organism>
<dbReference type="Proteomes" id="UP000283509">
    <property type="component" value="Unassembled WGS sequence"/>
</dbReference>
<feature type="signal peptide" evidence="1">
    <location>
        <begin position="1"/>
        <end position="20"/>
    </location>
</feature>
<name>A0A3R7QFQ3_PENVA</name>
<reference evidence="2 3" key="2">
    <citation type="submission" date="2019-01" db="EMBL/GenBank/DDBJ databases">
        <title>The decoding of complex shrimp genome reveals the adaptation for benthos swimmer, frequently molting mechanism and breeding impact on genome.</title>
        <authorList>
            <person name="Sun Y."/>
            <person name="Gao Y."/>
            <person name="Yu Y."/>
        </authorList>
    </citation>
    <scope>NUCLEOTIDE SEQUENCE [LARGE SCALE GENOMIC DNA]</scope>
    <source>
        <tissue evidence="2">Muscle</tissue>
    </source>
</reference>
<dbReference type="PROSITE" id="PS51257">
    <property type="entry name" value="PROKAR_LIPOPROTEIN"/>
    <property type="match status" value="1"/>
</dbReference>
<keyword evidence="3" id="KW-1185">Reference proteome</keyword>
<proteinExistence type="predicted"/>
<evidence type="ECO:0000313" key="2">
    <source>
        <dbReference type="EMBL" id="ROT65985.1"/>
    </source>
</evidence>
<reference evidence="2 3" key="1">
    <citation type="submission" date="2018-04" db="EMBL/GenBank/DDBJ databases">
        <authorList>
            <person name="Zhang X."/>
            <person name="Yuan J."/>
            <person name="Li F."/>
            <person name="Xiang J."/>
        </authorList>
    </citation>
    <scope>NUCLEOTIDE SEQUENCE [LARGE SCALE GENOMIC DNA]</scope>
    <source>
        <tissue evidence="2">Muscle</tissue>
    </source>
</reference>
<sequence>MKTALLLAAAVVALSCTADADGSWCDCSLMVNYETSIIMVYKFPEIDVGSCTDDLACSNECRKAINNDAPGIDLWAPDGHGHNLGDHVCEFLYNTEHIPFIFNKIVHGYFRTCGGPWRYTEQDSIDMLCCDLGVHDHCTGK</sequence>
<protein>
    <submittedName>
        <fullName evidence="2">Uncharacterized protein</fullName>
    </submittedName>
</protein>
<evidence type="ECO:0000256" key="1">
    <source>
        <dbReference type="SAM" id="SignalP"/>
    </source>
</evidence>
<gene>
    <name evidence="2" type="ORF">C7M84_016032</name>
</gene>
<dbReference type="AlphaFoldDB" id="A0A3R7QFQ3"/>
<accession>A0A3R7QFQ3</accession>
<evidence type="ECO:0000313" key="3">
    <source>
        <dbReference type="Proteomes" id="UP000283509"/>
    </source>
</evidence>
<dbReference type="OrthoDB" id="6362141at2759"/>
<dbReference type="EMBL" id="QCYY01003007">
    <property type="protein sequence ID" value="ROT65985.1"/>
    <property type="molecule type" value="Genomic_DNA"/>
</dbReference>
<keyword evidence="1" id="KW-0732">Signal</keyword>
<comment type="caution">
    <text evidence="2">The sequence shown here is derived from an EMBL/GenBank/DDBJ whole genome shotgun (WGS) entry which is preliminary data.</text>
</comment>
<feature type="chain" id="PRO_5018655462" evidence="1">
    <location>
        <begin position="21"/>
        <end position="141"/>
    </location>
</feature>